<dbReference type="SUPFAM" id="SSF52266">
    <property type="entry name" value="SGNH hydrolase"/>
    <property type="match status" value="1"/>
</dbReference>
<proteinExistence type="predicted"/>
<protein>
    <recommendedName>
        <fullName evidence="3">SGNH hydrolase-type esterase domain-containing protein</fullName>
    </recommendedName>
</protein>
<evidence type="ECO:0008006" key="3">
    <source>
        <dbReference type="Google" id="ProtNLM"/>
    </source>
</evidence>
<organism evidence="1 2">
    <name type="scientific">Paenibacillus algicola</name>
    <dbReference type="NCBI Taxonomy" id="2565926"/>
    <lineage>
        <taxon>Bacteria</taxon>
        <taxon>Bacillati</taxon>
        <taxon>Bacillota</taxon>
        <taxon>Bacilli</taxon>
        <taxon>Bacillales</taxon>
        <taxon>Paenibacillaceae</taxon>
        <taxon>Paenibacillus</taxon>
    </lineage>
</organism>
<name>A0A4P8XM25_9BACL</name>
<dbReference type="OrthoDB" id="2642730at2"/>
<dbReference type="Proteomes" id="UP000300879">
    <property type="component" value="Chromosome"/>
</dbReference>
<dbReference type="CDD" id="cd00229">
    <property type="entry name" value="SGNH_hydrolase"/>
    <property type="match status" value="1"/>
</dbReference>
<reference evidence="1 2" key="1">
    <citation type="submission" date="2019-05" db="EMBL/GenBank/DDBJ databases">
        <authorList>
            <person name="Chen C."/>
        </authorList>
    </citation>
    <scope>NUCLEOTIDE SEQUENCE [LARGE SCALE GENOMIC DNA]</scope>
    <source>
        <strain evidence="1 2">HB172198</strain>
    </source>
</reference>
<dbReference type="EMBL" id="CP040396">
    <property type="protein sequence ID" value="QCT03832.1"/>
    <property type="molecule type" value="Genomic_DNA"/>
</dbReference>
<dbReference type="RefSeq" id="WP_138226648.1">
    <property type="nucleotide sequence ID" value="NZ_CP040396.1"/>
</dbReference>
<dbReference type="InterPro" id="IPR036514">
    <property type="entry name" value="SGNH_hydro_sf"/>
</dbReference>
<dbReference type="AlphaFoldDB" id="A0A4P8XM25"/>
<gene>
    <name evidence="1" type="ORF">E6C60_3121</name>
</gene>
<accession>A0A4P8XM25</accession>
<evidence type="ECO:0000313" key="2">
    <source>
        <dbReference type="Proteomes" id="UP000300879"/>
    </source>
</evidence>
<evidence type="ECO:0000313" key="1">
    <source>
        <dbReference type="EMBL" id="QCT03832.1"/>
    </source>
</evidence>
<dbReference type="Gene3D" id="3.40.50.1110">
    <property type="entry name" value="SGNH hydrolase"/>
    <property type="match status" value="1"/>
</dbReference>
<keyword evidence="2" id="KW-1185">Reference proteome</keyword>
<sequence length="399" mass="43046">MNLGRIALALAMDKPKGLASVASRGKWYSGTSDGTAIDVTYRSMHEALCDLESLVLMYGNFYNDGRSTNLGVPKINVSIDVDGVTYPLFFDNGNSHKTLPLGARTITDEIRISIKKGTRFFVRTHVLLNTGEKHPTGLTVIGAQNPGEGLMEGDATAGTFTSQNNNPKYAYAPLVILGEPAHRVNFKTVGFCGSSSSTGAGHTNTRVDNFPVGEVGFMQIGALRAGWGYVTAGQNGQKASDFVQLIKRTNQLQMLKNCDLVIVQYSSNDLADSSTTFEVLKENILKIHQVYWNMGIPTAQVTVNPRTTSTDGWTTLQNQTPINANFAPGANSARGKFNAWVMNNNDGIVGIDCNKGWESSPDSGLWAVDPTRTSDGIHPNNNGHGFVAADAVQDYLLAF</sequence>
<dbReference type="KEGG" id="palo:E6C60_3121"/>